<name>A0A8T2TP74_CERRI</name>
<reference evidence="2" key="1">
    <citation type="submission" date="2021-08" db="EMBL/GenBank/DDBJ databases">
        <title>WGS assembly of Ceratopteris richardii.</title>
        <authorList>
            <person name="Marchant D.B."/>
            <person name="Chen G."/>
            <person name="Jenkins J."/>
            <person name="Shu S."/>
            <person name="Leebens-Mack J."/>
            <person name="Grimwood J."/>
            <person name="Schmutz J."/>
            <person name="Soltis P."/>
            <person name="Soltis D."/>
            <person name="Chen Z.-H."/>
        </authorList>
    </citation>
    <scope>NUCLEOTIDE SEQUENCE</scope>
    <source>
        <strain evidence="2">Whitten #5841</strain>
        <tissue evidence="2">Leaf</tissue>
    </source>
</reference>
<dbReference type="Proteomes" id="UP000825935">
    <property type="component" value="Chromosome 12"/>
</dbReference>
<dbReference type="PANTHER" id="PTHR37201">
    <property type="entry name" value="WD REPEAT PROTEIN"/>
    <property type="match status" value="1"/>
</dbReference>
<accession>A0A8T2TP74</accession>
<proteinExistence type="predicted"/>
<dbReference type="AlphaFoldDB" id="A0A8T2TP74"/>
<keyword evidence="3" id="KW-1185">Reference proteome</keyword>
<organism evidence="2 3">
    <name type="scientific">Ceratopteris richardii</name>
    <name type="common">Triangle waterfern</name>
    <dbReference type="NCBI Taxonomy" id="49495"/>
    <lineage>
        <taxon>Eukaryota</taxon>
        <taxon>Viridiplantae</taxon>
        <taxon>Streptophyta</taxon>
        <taxon>Embryophyta</taxon>
        <taxon>Tracheophyta</taxon>
        <taxon>Polypodiopsida</taxon>
        <taxon>Polypodiidae</taxon>
        <taxon>Polypodiales</taxon>
        <taxon>Pteridineae</taxon>
        <taxon>Pteridaceae</taxon>
        <taxon>Parkerioideae</taxon>
        <taxon>Ceratopteris</taxon>
    </lineage>
</organism>
<dbReference type="EMBL" id="CM035417">
    <property type="protein sequence ID" value="KAH7423235.1"/>
    <property type="molecule type" value="Genomic_DNA"/>
</dbReference>
<dbReference type="OrthoDB" id="505263at2759"/>
<feature type="compositionally biased region" description="Basic and acidic residues" evidence="1">
    <location>
        <begin position="79"/>
        <end position="98"/>
    </location>
</feature>
<evidence type="ECO:0000256" key="1">
    <source>
        <dbReference type="SAM" id="MobiDB-lite"/>
    </source>
</evidence>
<feature type="region of interest" description="Disordered" evidence="1">
    <location>
        <begin position="74"/>
        <end position="98"/>
    </location>
</feature>
<evidence type="ECO:0000313" key="3">
    <source>
        <dbReference type="Proteomes" id="UP000825935"/>
    </source>
</evidence>
<protein>
    <submittedName>
        <fullName evidence="2">Uncharacterized protein</fullName>
    </submittedName>
</protein>
<sequence length="381" mass="43591">MLASEARIIVAARWPVYNYHSALTKQVQPRTILRPSGNLNANISIKLGFPAKRGVNGTRKALFCQVATNDASFSSNENKLSRTSHDENRRIPSPNFEEKYNEGEDPYRILDTGRKVYLDELDVLTLLDPPSFLIPSDPNNYNQAAYLWKKIADIPEERRHRLLDLLTPKHVANMWDITGQMYELSQRPSLEPASVLLGTQSELFMKPVTWTGKAFDVSWSLNWFSKFQKTFFLATDGSIYGRVTLGGWMLKNMIRWLFPLYFEVREIRKVIATEEPCNIALEYGDGQLHLKEVPNGFPKPGKHPWPFNDASFDYLRPAGPGVMVGQWWIEGMDLEQREFALIMRIQGEQVLCPVLKGDVVVHVRGIWKATMLKRSSSENSD</sequence>
<evidence type="ECO:0000313" key="2">
    <source>
        <dbReference type="EMBL" id="KAH7423235.1"/>
    </source>
</evidence>
<comment type="caution">
    <text evidence="2">The sequence shown here is derived from an EMBL/GenBank/DDBJ whole genome shotgun (WGS) entry which is preliminary data.</text>
</comment>
<gene>
    <name evidence="2" type="ORF">KP509_12G045700</name>
</gene>
<dbReference type="PANTHER" id="PTHR37201:SF1">
    <property type="entry name" value="WD REPEAT PROTEIN"/>
    <property type="match status" value="1"/>
</dbReference>